<protein>
    <recommendedName>
        <fullName evidence="3">Peptide chain release factor 1</fullName>
    </recommendedName>
</protein>
<dbReference type="AlphaFoldDB" id="A0A1D3DMR0"/>
<gene>
    <name evidence="1" type="ORF">J116_003100</name>
</gene>
<dbReference type="Pfam" id="PF18844">
    <property type="entry name" value="baeRF_family2"/>
    <property type="match status" value="1"/>
</dbReference>
<organism evidence="1 2">
    <name type="scientific">Streptomyces thermolilacinus SPC6</name>
    <dbReference type="NCBI Taxonomy" id="1306406"/>
    <lineage>
        <taxon>Bacteria</taxon>
        <taxon>Bacillati</taxon>
        <taxon>Actinomycetota</taxon>
        <taxon>Actinomycetes</taxon>
        <taxon>Kitasatosporales</taxon>
        <taxon>Streptomycetaceae</taxon>
        <taxon>Streptomyces</taxon>
    </lineage>
</organism>
<keyword evidence="2" id="KW-1185">Reference proteome</keyword>
<proteinExistence type="predicted"/>
<evidence type="ECO:0000313" key="1">
    <source>
        <dbReference type="EMBL" id="OEJ93600.1"/>
    </source>
</evidence>
<dbReference type="OrthoDB" id="5179393at2"/>
<sequence>MQLAFLTSLYDRPGPWASVYLDTSRMDESAQWRQELMARNACDELATQGCDEATVRAVHEALSDWPRPAGEAGRAVFATHGEVVLDPPLAVRPLAPSQVYWSALPRLGPLLDLAAQEPVCLVAYVDRTGADLELRSPIGAMPAGQVQGRDWPMHRTASNTWSERHFQLAVENTWEENAQKVADAIADTVPELGVDVVVLAGDERERRSVHERLPVAITAEGVESGHGGRAAGARRERLDEDVRAAKEAFLRRRAEAELDRFRAARAPEGASAAGASAAEGVPALVEAAREHRIAELLIRPEGPDAHRQVWVGAHPDQLAVRRSETQYLGDTEPLPARADDALLRSALATGADVLRVRPEVDDELPVGGLGALLRWPYDEKETEAATM</sequence>
<accession>A0A1D3DMR0</accession>
<name>A0A1D3DMR0_9ACTN</name>
<reference evidence="1 2" key="1">
    <citation type="journal article" date="2013" name="Genome Announc.">
        <title>Genome Sequence of Streptomyces violaceusniger Strain SPC6, a Halotolerant Streptomycete That Exhibits Rapid Growth and Development.</title>
        <authorList>
            <person name="Chen X."/>
            <person name="Zhang B."/>
            <person name="Zhang W."/>
            <person name="Wu X."/>
            <person name="Zhang M."/>
            <person name="Chen T."/>
            <person name="Liu G."/>
            <person name="Dyson P."/>
        </authorList>
    </citation>
    <scope>NUCLEOTIDE SEQUENCE [LARGE SCALE GENOMIC DNA]</scope>
    <source>
        <strain evidence="1 2">SPC6</strain>
    </source>
</reference>
<evidence type="ECO:0000313" key="2">
    <source>
        <dbReference type="Proteomes" id="UP000095329"/>
    </source>
</evidence>
<dbReference type="Proteomes" id="UP000095329">
    <property type="component" value="Unassembled WGS sequence"/>
</dbReference>
<dbReference type="RefSeq" id="WP_023590819.1">
    <property type="nucleotide sequence ID" value="NZ_ASHX02000001.1"/>
</dbReference>
<comment type="caution">
    <text evidence="1">The sequence shown here is derived from an EMBL/GenBank/DDBJ whole genome shotgun (WGS) entry which is preliminary data.</text>
</comment>
<evidence type="ECO:0008006" key="3">
    <source>
        <dbReference type="Google" id="ProtNLM"/>
    </source>
</evidence>
<dbReference type="InterPro" id="IPR040701">
    <property type="entry name" value="Bact_RF_family2"/>
</dbReference>
<dbReference type="EMBL" id="ASHX02000001">
    <property type="protein sequence ID" value="OEJ93600.1"/>
    <property type="molecule type" value="Genomic_DNA"/>
</dbReference>
<dbReference type="STRING" id="1306406.J116_003100"/>
<dbReference type="eggNOG" id="COG1503">
    <property type="taxonomic scope" value="Bacteria"/>
</dbReference>